<dbReference type="EMBL" id="KB631815">
    <property type="protein sequence ID" value="ERL86420.1"/>
    <property type="molecule type" value="Genomic_DNA"/>
</dbReference>
<evidence type="ECO:0000313" key="4">
    <source>
        <dbReference type="Proteomes" id="UP000030742"/>
    </source>
</evidence>
<reference evidence="2 4" key="1">
    <citation type="journal article" date="2013" name="Genome Biol.">
        <title>Draft genome of the mountain pine beetle, Dendroctonus ponderosae Hopkins, a major forest pest.</title>
        <authorList>
            <person name="Keeling C.I."/>
            <person name="Yuen M.M."/>
            <person name="Liao N.Y."/>
            <person name="Docking T.R."/>
            <person name="Chan S.K."/>
            <person name="Taylor G.A."/>
            <person name="Palmquist D.L."/>
            <person name="Jackman S.D."/>
            <person name="Nguyen A."/>
            <person name="Li M."/>
            <person name="Henderson H."/>
            <person name="Janes J.K."/>
            <person name="Zhao Y."/>
            <person name="Pandoh P."/>
            <person name="Moore R."/>
            <person name="Sperling F.A."/>
            <person name="Huber D.P."/>
            <person name="Birol I."/>
            <person name="Jones S.J."/>
            <person name="Bohlmann J."/>
        </authorList>
    </citation>
    <scope>NUCLEOTIDE SEQUENCE</scope>
</reference>
<evidence type="ECO:0000313" key="2">
    <source>
        <dbReference type="EMBL" id="ENN79333.1"/>
    </source>
</evidence>
<dbReference type="EMBL" id="KB740727">
    <property type="protein sequence ID" value="ENN79333.1"/>
    <property type="molecule type" value="Genomic_DNA"/>
</dbReference>
<feature type="non-terminal residue" evidence="2">
    <location>
        <position position="1"/>
    </location>
</feature>
<feature type="region of interest" description="Disordered" evidence="1">
    <location>
        <begin position="72"/>
        <end position="96"/>
    </location>
</feature>
<dbReference type="AlphaFoldDB" id="N6TMS6"/>
<name>N6TMS6_DENPD</name>
<proteinExistence type="predicted"/>
<protein>
    <submittedName>
        <fullName evidence="2">Uncharacterized protein</fullName>
    </submittedName>
</protein>
<accession>N6TMS6</accession>
<evidence type="ECO:0000313" key="3">
    <source>
        <dbReference type="EMBL" id="ERL86420.1"/>
    </source>
</evidence>
<feature type="compositionally biased region" description="Low complexity" evidence="1">
    <location>
        <begin position="81"/>
        <end position="93"/>
    </location>
</feature>
<organism evidence="2">
    <name type="scientific">Dendroctonus ponderosae</name>
    <name type="common">Mountain pine beetle</name>
    <dbReference type="NCBI Taxonomy" id="77166"/>
    <lineage>
        <taxon>Eukaryota</taxon>
        <taxon>Metazoa</taxon>
        <taxon>Ecdysozoa</taxon>
        <taxon>Arthropoda</taxon>
        <taxon>Hexapoda</taxon>
        <taxon>Insecta</taxon>
        <taxon>Pterygota</taxon>
        <taxon>Neoptera</taxon>
        <taxon>Endopterygota</taxon>
        <taxon>Coleoptera</taxon>
        <taxon>Polyphaga</taxon>
        <taxon>Cucujiformia</taxon>
        <taxon>Curculionidae</taxon>
        <taxon>Scolytinae</taxon>
        <taxon>Dendroctonus</taxon>
    </lineage>
</organism>
<gene>
    <name evidence="3" type="ORF">D910_03827</name>
    <name evidence="2" type="ORF">YQE_04242</name>
</gene>
<dbReference type="Proteomes" id="UP000030742">
    <property type="component" value="Unassembled WGS sequence"/>
</dbReference>
<sequence>MPCDIDRDVQAGKIRYKSEQHTKVPSVEHITRQTRYCAIENSDKMYTNPFSRTHSSIRQVIDKFLHINQDQKSQGIQRNTSSNSVSSSSSSCSGKHKNLKTSARLLFQAAFKDEFEENDLLPRRFPVGQLAFITRELVYIRNAAAIIKLIKIC</sequence>
<dbReference type="HOGENOM" id="CLU_1715130_0_0_1"/>
<evidence type="ECO:0000256" key="1">
    <source>
        <dbReference type="SAM" id="MobiDB-lite"/>
    </source>
</evidence>